<dbReference type="InterPro" id="IPR021994">
    <property type="entry name" value="DUF3592"/>
</dbReference>
<feature type="transmembrane region" description="Helical" evidence="1">
    <location>
        <begin position="146"/>
        <end position="170"/>
    </location>
</feature>
<name>S4VXR5_9VIRU</name>
<proteinExistence type="predicted"/>
<dbReference type="Pfam" id="PF12158">
    <property type="entry name" value="DUF3592"/>
    <property type="match status" value="1"/>
</dbReference>
<accession>S4VXR5</accession>
<dbReference type="RefSeq" id="YP_008437321.1">
    <property type="nucleotide sequence ID" value="NC_022098.1"/>
</dbReference>
<protein>
    <recommendedName>
        <fullName evidence="2">DUF3592 domain-containing protein</fullName>
    </recommendedName>
</protein>
<feature type="transmembrane region" description="Helical" evidence="1">
    <location>
        <begin position="278"/>
        <end position="305"/>
    </location>
</feature>
<keyword evidence="1" id="KW-0812">Transmembrane</keyword>
<dbReference type="EMBL" id="KC977571">
    <property type="protein sequence ID" value="AGO84251.1"/>
    <property type="molecule type" value="Genomic_DNA"/>
</dbReference>
<keyword evidence="4" id="KW-1185">Reference proteome</keyword>
<gene>
    <name evidence="3" type="ORF">psal_cds_477</name>
</gene>
<dbReference type="GeneID" id="16606038"/>
<organism evidence="3 4">
    <name type="scientific">Pandoravirus salinus</name>
    <dbReference type="NCBI Taxonomy" id="1349410"/>
    <lineage>
        <taxon>Viruses</taxon>
        <taxon>Pandoravirus</taxon>
    </lineage>
</organism>
<sequence>MGPCPKFGAAFFFRGARHGAHASANRNLFSFHKRGKRVGDWRMLAIAGSRTKKKSNAVTKPAVCALSDPYDKAQTADGQTKKPTRHEQKRFGPVAIIKKKGKRSNCCGRFYFSIREGKRGKTRKKRMALKRTIDDKTARNNVRPRGMAGVFAGAGVLCLLVAAIVFALWYDDSLGRDMALEARIARAECLVLDRPAPDPTVEPSEAPRVRFYAVAAHEWIESTLSRTLGSHQHNRLTAWWTSFSMHHPPGDDVPCYYDPDDPGAAVALSPYVDGLRDRVLACAMVVGVLWVTGVVALAIAVADAIGCVDAHRRNIIVVVDDDGQPLSFDLEASRSASRGCKTPSRGWASRWRILDAALAG</sequence>
<keyword evidence="1" id="KW-0472">Membrane</keyword>
<keyword evidence="1" id="KW-1133">Transmembrane helix</keyword>
<feature type="domain" description="DUF3592" evidence="2">
    <location>
        <begin position="200"/>
        <end position="267"/>
    </location>
</feature>
<evidence type="ECO:0000259" key="2">
    <source>
        <dbReference type="Pfam" id="PF12158"/>
    </source>
</evidence>
<evidence type="ECO:0000313" key="3">
    <source>
        <dbReference type="EMBL" id="AGO84251.1"/>
    </source>
</evidence>
<evidence type="ECO:0000313" key="4">
    <source>
        <dbReference type="Proteomes" id="UP000204584"/>
    </source>
</evidence>
<reference evidence="3 4" key="1">
    <citation type="journal article" date="2013" name="Science">
        <title>Pandoraviruses: amoeba viruses with genomes up to 2.5 Mb reaching that of parasitic eukaryotes.</title>
        <authorList>
            <person name="Philippe N."/>
            <person name="Legendre M."/>
            <person name="Doutre G."/>
            <person name="Coute Y."/>
            <person name="Poirot O."/>
            <person name="Lescot M."/>
            <person name="Arslan D."/>
            <person name="Seltzer V."/>
            <person name="Bertaux L."/>
            <person name="Bruley C."/>
            <person name="Garin J."/>
            <person name="Claverie J.M."/>
            <person name="Abergel C."/>
        </authorList>
    </citation>
    <scope>NUCLEOTIDE SEQUENCE [LARGE SCALE GENOMIC DNA]</scope>
</reference>
<evidence type="ECO:0000256" key="1">
    <source>
        <dbReference type="SAM" id="Phobius"/>
    </source>
</evidence>
<dbReference type="KEGG" id="vg:16606038"/>
<dbReference type="Proteomes" id="UP000204584">
    <property type="component" value="Segment"/>
</dbReference>